<organism evidence="3 4">
    <name type="scientific">Sphaerisporangium corydalis</name>
    <dbReference type="NCBI Taxonomy" id="1441875"/>
    <lineage>
        <taxon>Bacteria</taxon>
        <taxon>Bacillati</taxon>
        <taxon>Actinomycetota</taxon>
        <taxon>Actinomycetes</taxon>
        <taxon>Streptosporangiales</taxon>
        <taxon>Streptosporangiaceae</taxon>
        <taxon>Sphaerisporangium</taxon>
    </lineage>
</organism>
<accession>A0ABV9ECT5</accession>
<name>A0ABV9ECT5_9ACTN</name>
<dbReference type="InterPro" id="IPR007214">
    <property type="entry name" value="YbaK/aa-tRNA-synth-assoc-dom"/>
</dbReference>
<evidence type="ECO:0000259" key="2">
    <source>
        <dbReference type="Pfam" id="PF13643"/>
    </source>
</evidence>
<evidence type="ECO:0000313" key="3">
    <source>
        <dbReference type="EMBL" id="MFC4587148.1"/>
    </source>
</evidence>
<sequence length="335" mass="35878">MHVLLLATDASGEGSEPDGTDAWGPPRQVRVLWPVAGRPEGPEIPERLRAELREAKDCLRAGAHSSAVVMVRRLLEGVCADHGVTAAPLSQALKVLSRRGLIEGRLLVWAEDLRLIGNEAAHIRAGRIPAEDARDAVVLAEALLDYLYVFTPKYRDFRKRREAAGTRFPVPARERLPDTLSIRTLRRSKVRFSTHSYSHDPSRARSRRSIADELGVGHDRLLKAVVAYVDGHVVLAVAPVGGPVDLAALAAAFGGRVARVAPAAEVSLLGTDVVSPLGVPLRVPAVADASVLRHRTVYVASGRHGLELELEPAALVRVIGARVAPIAPPPGPPPS</sequence>
<dbReference type="InterPro" id="IPR036754">
    <property type="entry name" value="YbaK/aa-tRNA-synt-asso_dom_sf"/>
</dbReference>
<dbReference type="Pfam" id="PF13643">
    <property type="entry name" value="DUF4145"/>
    <property type="match status" value="1"/>
</dbReference>
<reference evidence="4" key="1">
    <citation type="journal article" date="2019" name="Int. J. Syst. Evol. Microbiol.">
        <title>The Global Catalogue of Microorganisms (GCM) 10K type strain sequencing project: providing services to taxonomists for standard genome sequencing and annotation.</title>
        <authorList>
            <consortium name="The Broad Institute Genomics Platform"/>
            <consortium name="The Broad Institute Genome Sequencing Center for Infectious Disease"/>
            <person name="Wu L."/>
            <person name="Ma J."/>
        </authorList>
    </citation>
    <scope>NUCLEOTIDE SEQUENCE [LARGE SCALE GENOMIC DNA]</scope>
    <source>
        <strain evidence="4">CCUG 49560</strain>
    </source>
</reference>
<dbReference type="EMBL" id="JBHSFN010000007">
    <property type="protein sequence ID" value="MFC4587148.1"/>
    <property type="molecule type" value="Genomic_DNA"/>
</dbReference>
<protein>
    <submittedName>
        <fullName evidence="3">YbaK/EbsC family protein</fullName>
    </submittedName>
</protein>
<feature type="domain" description="YbaK/aminoacyl-tRNA synthetase-associated" evidence="1">
    <location>
        <begin position="209"/>
        <end position="317"/>
    </location>
</feature>
<feature type="domain" description="DUF4145" evidence="2">
    <location>
        <begin position="53"/>
        <end position="139"/>
    </location>
</feature>
<evidence type="ECO:0000313" key="4">
    <source>
        <dbReference type="Proteomes" id="UP001595891"/>
    </source>
</evidence>
<dbReference type="SUPFAM" id="SSF55826">
    <property type="entry name" value="YbaK/ProRS associated domain"/>
    <property type="match status" value="1"/>
</dbReference>
<dbReference type="Gene3D" id="3.90.960.10">
    <property type="entry name" value="YbaK/aminoacyl-tRNA synthetase-associated domain"/>
    <property type="match status" value="1"/>
</dbReference>
<dbReference type="Pfam" id="PF04073">
    <property type="entry name" value="tRNA_edit"/>
    <property type="match status" value="1"/>
</dbReference>
<evidence type="ECO:0000259" key="1">
    <source>
        <dbReference type="Pfam" id="PF04073"/>
    </source>
</evidence>
<dbReference type="Proteomes" id="UP001595891">
    <property type="component" value="Unassembled WGS sequence"/>
</dbReference>
<gene>
    <name evidence="3" type="ORF">ACFO8L_13730</name>
</gene>
<proteinExistence type="predicted"/>
<comment type="caution">
    <text evidence="3">The sequence shown here is derived from an EMBL/GenBank/DDBJ whole genome shotgun (WGS) entry which is preliminary data.</text>
</comment>
<dbReference type="RefSeq" id="WP_262844528.1">
    <property type="nucleotide sequence ID" value="NZ_JANZYP010000030.1"/>
</dbReference>
<keyword evidence="4" id="KW-1185">Reference proteome</keyword>
<dbReference type="InterPro" id="IPR025285">
    <property type="entry name" value="DUF4145"/>
</dbReference>